<evidence type="ECO:0000313" key="1">
    <source>
        <dbReference type="EMBL" id="QQZ09750.1"/>
    </source>
</evidence>
<sequence>MSTTEIKDLQAELIHLKEKNKQLYENNVLTGMKIKVDEFLASFEDYFRERGFVVRTSHHSVTAAYDSLEFKAFTNDGNDIFIMKDREQIASISVKYNTPNQSASYTFDHMIDQLKWEIKKEQTLSSYLETPEYFYTGSEFGRRYEHPLAVLDSIFHV</sequence>
<dbReference type="EMBL" id="CP065425">
    <property type="protein sequence ID" value="QQZ09750.1"/>
    <property type="molecule type" value="Genomic_DNA"/>
</dbReference>
<keyword evidence="2" id="KW-1185">Reference proteome</keyword>
<protein>
    <submittedName>
        <fullName evidence="1">Uncharacterized protein</fullName>
    </submittedName>
</protein>
<name>A0ABX7E351_9BACI</name>
<organism evidence="1 2">
    <name type="scientific">Heyndrickxia vini</name>
    <dbReference type="NCBI Taxonomy" id="1476025"/>
    <lineage>
        <taxon>Bacteria</taxon>
        <taxon>Bacillati</taxon>
        <taxon>Bacillota</taxon>
        <taxon>Bacilli</taxon>
        <taxon>Bacillales</taxon>
        <taxon>Bacillaceae</taxon>
        <taxon>Heyndrickxia</taxon>
    </lineage>
</organism>
<proteinExistence type="predicted"/>
<reference evidence="1 2" key="1">
    <citation type="submission" date="2020-11" db="EMBL/GenBank/DDBJ databases">
        <title>Taxonomic evaluation of the Bacillus sporothermodurans group of bacteria based on whole genome sequences.</title>
        <authorList>
            <person name="Fiedler G."/>
            <person name="Herbstmann A.-D."/>
            <person name="Doll E."/>
            <person name="Wenning M."/>
            <person name="Brinks E."/>
            <person name="Kabisch J."/>
            <person name="Breitenwieser F."/>
            <person name="Lappann M."/>
            <person name="Boehnlein C."/>
            <person name="Franz C."/>
        </authorList>
    </citation>
    <scope>NUCLEOTIDE SEQUENCE [LARGE SCALE GENOMIC DNA]</scope>
    <source>
        <strain evidence="1 2">JCM 19841</strain>
    </source>
</reference>
<dbReference type="RefSeq" id="WP_202778717.1">
    <property type="nucleotide sequence ID" value="NZ_CP065425.1"/>
</dbReference>
<gene>
    <name evidence="1" type="ORF">I5776_01855</name>
</gene>
<evidence type="ECO:0000313" key="2">
    <source>
        <dbReference type="Proteomes" id="UP000595691"/>
    </source>
</evidence>
<dbReference type="Proteomes" id="UP000595691">
    <property type="component" value="Chromosome"/>
</dbReference>
<accession>A0ABX7E351</accession>